<dbReference type="AlphaFoldDB" id="A0A9N8V0B6"/>
<sequence>MEDLGIGICHNGLQALSVCLTLYVIEQNRVRVNSPVQGLDLFEYLPPTYHRVRWHFEWTHHIIEIFIISQGDGYAPESKKRDNQILQLEGSGEDINWSPSITEVSNFYCYDNLIASNSSTCSFTFVTSTNN</sequence>
<gene>
    <name evidence="1" type="ORF">DEBURN_LOCUS794</name>
</gene>
<keyword evidence="2" id="KW-1185">Reference proteome</keyword>
<evidence type="ECO:0000313" key="2">
    <source>
        <dbReference type="Proteomes" id="UP000789706"/>
    </source>
</evidence>
<reference evidence="1" key="1">
    <citation type="submission" date="2021-06" db="EMBL/GenBank/DDBJ databases">
        <authorList>
            <person name="Kallberg Y."/>
            <person name="Tangrot J."/>
            <person name="Rosling A."/>
        </authorList>
    </citation>
    <scope>NUCLEOTIDE SEQUENCE</scope>
    <source>
        <strain evidence="1">AZ414A</strain>
    </source>
</reference>
<protein>
    <submittedName>
        <fullName evidence="1">7247_t:CDS:1</fullName>
    </submittedName>
</protein>
<dbReference type="Proteomes" id="UP000789706">
    <property type="component" value="Unassembled WGS sequence"/>
</dbReference>
<organism evidence="1 2">
    <name type="scientific">Diversispora eburnea</name>
    <dbReference type="NCBI Taxonomy" id="1213867"/>
    <lineage>
        <taxon>Eukaryota</taxon>
        <taxon>Fungi</taxon>
        <taxon>Fungi incertae sedis</taxon>
        <taxon>Mucoromycota</taxon>
        <taxon>Glomeromycotina</taxon>
        <taxon>Glomeromycetes</taxon>
        <taxon>Diversisporales</taxon>
        <taxon>Diversisporaceae</taxon>
        <taxon>Diversispora</taxon>
    </lineage>
</organism>
<proteinExistence type="predicted"/>
<accession>A0A9N8V0B6</accession>
<evidence type="ECO:0000313" key="1">
    <source>
        <dbReference type="EMBL" id="CAG8435006.1"/>
    </source>
</evidence>
<name>A0A9N8V0B6_9GLOM</name>
<comment type="caution">
    <text evidence="1">The sequence shown here is derived from an EMBL/GenBank/DDBJ whole genome shotgun (WGS) entry which is preliminary data.</text>
</comment>
<dbReference type="EMBL" id="CAJVPK010000029">
    <property type="protein sequence ID" value="CAG8435006.1"/>
    <property type="molecule type" value="Genomic_DNA"/>
</dbReference>